<protein>
    <recommendedName>
        <fullName evidence="2">ATP-grasp domain-containing protein</fullName>
    </recommendedName>
</protein>
<dbReference type="RefSeq" id="WP_281840276.1">
    <property type="nucleotide sequence ID" value="NZ_BROH01000001.1"/>
</dbReference>
<feature type="domain" description="ATP-grasp" evidence="2">
    <location>
        <begin position="85"/>
        <end position="262"/>
    </location>
</feature>
<reference evidence="3" key="1">
    <citation type="journal article" date="2023" name="Int. J. Syst. Evol. Microbiol.">
        <title>Sinisalibacter aestuarii sp. nov., isolated from estuarine sediment of the Arakawa River.</title>
        <authorList>
            <person name="Arafat S.T."/>
            <person name="Hirano S."/>
            <person name="Sato A."/>
            <person name="Takeuchi K."/>
            <person name="Yasuda T."/>
            <person name="Terahara T."/>
            <person name="Hamada M."/>
            <person name="Kobayashi T."/>
        </authorList>
    </citation>
    <scope>NUCLEOTIDE SEQUENCE</scope>
    <source>
        <strain evidence="3">B-399</strain>
    </source>
</reference>
<comment type="caution">
    <text evidence="3">The sequence shown here is derived from an EMBL/GenBank/DDBJ whole genome shotgun (WGS) entry which is preliminary data.</text>
</comment>
<name>A0ABQ5LMX0_9RHOB</name>
<evidence type="ECO:0000256" key="1">
    <source>
        <dbReference type="PROSITE-ProRule" id="PRU00409"/>
    </source>
</evidence>
<keyword evidence="1" id="KW-0547">Nucleotide-binding</keyword>
<dbReference type="Gene3D" id="3.30.1490.20">
    <property type="entry name" value="ATP-grasp fold, A domain"/>
    <property type="match status" value="1"/>
</dbReference>
<dbReference type="InterPro" id="IPR013815">
    <property type="entry name" value="ATP_grasp_subdomain_1"/>
</dbReference>
<keyword evidence="4" id="KW-1185">Reference proteome</keyword>
<evidence type="ECO:0000313" key="3">
    <source>
        <dbReference type="EMBL" id="GKY86310.1"/>
    </source>
</evidence>
<dbReference type="SUPFAM" id="SSF56059">
    <property type="entry name" value="Glutathione synthetase ATP-binding domain-like"/>
    <property type="match status" value="1"/>
</dbReference>
<organism evidence="3 4">
    <name type="scientific">Sinisalibacter aestuarii</name>
    <dbReference type="NCBI Taxonomy" id="2949426"/>
    <lineage>
        <taxon>Bacteria</taxon>
        <taxon>Pseudomonadati</taxon>
        <taxon>Pseudomonadota</taxon>
        <taxon>Alphaproteobacteria</taxon>
        <taxon>Rhodobacterales</taxon>
        <taxon>Roseobacteraceae</taxon>
        <taxon>Sinisalibacter</taxon>
    </lineage>
</organism>
<proteinExistence type="predicted"/>
<accession>A0ABQ5LMX0</accession>
<evidence type="ECO:0000259" key="2">
    <source>
        <dbReference type="PROSITE" id="PS50975"/>
    </source>
</evidence>
<dbReference type="Proteomes" id="UP001144205">
    <property type="component" value="Unassembled WGS sequence"/>
</dbReference>
<evidence type="ECO:0000313" key="4">
    <source>
        <dbReference type="Proteomes" id="UP001144205"/>
    </source>
</evidence>
<dbReference type="InterPro" id="IPR011761">
    <property type="entry name" value="ATP-grasp"/>
</dbReference>
<gene>
    <name evidence="3" type="ORF">STA1M1_01790</name>
</gene>
<dbReference type="Pfam" id="PF15632">
    <property type="entry name" value="ATPgrasp_Ter"/>
    <property type="match status" value="1"/>
</dbReference>
<dbReference type="PROSITE" id="PS50975">
    <property type="entry name" value="ATP_GRASP"/>
    <property type="match status" value="1"/>
</dbReference>
<sequence length="321" mass="35635">MRPLRFSRYCRKFVDLELADYENDRAGLAKRVNELCARYRIDLVMPGDFDGQAALVAIKGELSTPVFPMPSQAQFEELNDKWRFQQLCQRLGLPIPKAVHLPDKSAIDADALEAELGYPMVIKPTGLGQSEGLVIAADRAALTREVLDNPDYDHGPMVAQSRVDGRDIGLDIFAVDGEVLCNSAHDRDGSKVIYLANDTFLEAARRIARELKLTGVYDFDALVNDQDGTLHLLECNARFWGTIAHAQWCGRNFVKTGIAVAFGQPVPEQPDIAGCTVRSPAHLLVRILTFRQAPRRLNRAERAALRQGLGDPVAMLLRAQD</sequence>
<keyword evidence="1" id="KW-0067">ATP-binding</keyword>
<dbReference type="EMBL" id="BROH01000001">
    <property type="protein sequence ID" value="GKY86310.1"/>
    <property type="molecule type" value="Genomic_DNA"/>
</dbReference>
<dbReference type="Gene3D" id="3.30.470.20">
    <property type="entry name" value="ATP-grasp fold, B domain"/>
    <property type="match status" value="1"/>
</dbReference>